<keyword evidence="10" id="KW-1185">Reference proteome</keyword>
<feature type="compositionally biased region" description="Low complexity" evidence="8">
    <location>
        <begin position="401"/>
        <end position="427"/>
    </location>
</feature>
<protein>
    <recommendedName>
        <fullName evidence="7">Endolytic murein transglycosylase</fullName>
        <ecNumber evidence="7">4.2.2.29</ecNumber>
    </recommendedName>
    <alternativeName>
        <fullName evidence="7">Peptidoglycan lytic transglycosylase</fullName>
    </alternativeName>
    <alternativeName>
        <fullName evidence="7">Peptidoglycan polymerization terminase</fullName>
    </alternativeName>
</protein>
<feature type="transmembrane region" description="Helical" evidence="7">
    <location>
        <begin position="59"/>
        <end position="84"/>
    </location>
</feature>
<evidence type="ECO:0000313" key="9">
    <source>
        <dbReference type="EMBL" id="RIA56479.1"/>
    </source>
</evidence>
<proteinExistence type="inferred from homology"/>
<dbReference type="GO" id="GO:0071555">
    <property type="term" value="P:cell wall organization"/>
    <property type="evidence" value="ECO:0007669"/>
    <property type="project" value="UniProtKB-KW"/>
</dbReference>
<evidence type="ECO:0000256" key="2">
    <source>
        <dbReference type="ARBA" id="ARBA00022692"/>
    </source>
</evidence>
<name>A0A397Q7L1_9HYPH</name>
<evidence type="ECO:0000256" key="8">
    <source>
        <dbReference type="SAM" id="MobiDB-lite"/>
    </source>
</evidence>
<dbReference type="HAMAP" id="MF_02065">
    <property type="entry name" value="MltG"/>
    <property type="match status" value="1"/>
</dbReference>
<comment type="similarity">
    <text evidence="7">Belongs to the transglycosylase MltG family.</text>
</comment>
<comment type="caution">
    <text evidence="9">The sequence shown here is derived from an EMBL/GenBank/DDBJ whole genome shotgun (WGS) entry which is preliminary data.</text>
</comment>
<evidence type="ECO:0000256" key="5">
    <source>
        <dbReference type="ARBA" id="ARBA00023239"/>
    </source>
</evidence>
<dbReference type="GO" id="GO:0005886">
    <property type="term" value="C:plasma membrane"/>
    <property type="evidence" value="ECO:0007669"/>
    <property type="project" value="UniProtKB-SubCell"/>
</dbReference>
<keyword evidence="5 7" id="KW-0456">Lyase</keyword>
<dbReference type="PANTHER" id="PTHR30518:SF2">
    <property type="entry name" value="ENDOLYTIC MUREIN TRANSGLYCOSYLASE"/>
    <property type="match status" value="1"/>
</dbReference>
<comment type="catalytic activity">
    <reaction evidence="7">
        <text>a peptidoglycan chain = a peptidoglycan chain with N-acetyl-1,6-anhydromuramyl-[peptide] at the reducing end + a peptidoglycan chain with N-acetylglucosamine at the non-reducing end.</text>
        <dbReference type="EC" id="4.2.2.29"/>
    </reaction>
</comment>
<accession>A0A397Q7L1</accession>
<evidence type="ECO:0000256" key="7">
    <source>
        <dbReference type="HAMAP-Rule" id="MF_02065"/>
    </source>
</evidence>
<dbReference type="CDD" id="cd08010">
    <property type="entry name" value="MltG_like"/>
    <property type="match status" value="1"/>
</dbReference>
<keyword evidence="4 7" id="KW-0472">Membrane</keyword>
<dbReference type="Pfam" id="PF02618">
    <property type="entry name" value="YceG"/>
    <property type="match status" value="1"/>
</dbReference>
<keyword evidence="2 7" id="KW-0812">Transmembrane</keyword>
<keyword evidence="3 7" id="KW-1133">Transmembrane helix</keyword>
<dbReference type="AlphaFoldDB" id="A0A397Q7L1"/>
<feature type="region of interest" description="Disordered" evidence="8">
    <location>
        <begin position="388"/>
        <end position="440"/>
    </location>
</feature>
<dbReference type="EMBL" id="QXDF01000001">
    <property type="protein sequence ID" value="RIA56479.1"/>
    <property type="molecule type" value="Genomic_DNA"/>
</dbReference>
<evidence type="ECO:0000256" key="1">
    <source>
        <dbReference type="ARBA" id="ARBA00022475"/>
    </source>
</evidence>
<dbReference type="PANTHER" id="PTHR30518">
    <property type="entry name" value="ENDOLYTIC MUREIN TRANSGLYCOSYLASE"/>
    <property type="match status" value="1"/>
</dbReference>
<evidence type="ECO:0000256" key="6">
    <source>
        <dbReference type="ARBA" id="ARBA00023316"/>
    </source>
</evidence>
<dbReference type="Gene3D" id="3.30.160.60">
    <property type="entry name" value="Classic Zinc Finger"/>
    <property type="match status" value="1"/>
</dbReference>
<keyword evidence="6 7" id="KW-0961">Cell wall biogenesis/degradation</keyword>
<dbReference type="InterPro" id="IPR003770">
    <property type="entry name" value="MLTG-like"/>
</dbReference>
<dbReference type="FunFam" id="3.30.160.60:FF:000242">
    <property type="entry name" value="Endolytic murein transglycosylase"/>
    <property type="match status" value="1"/>
</dbReference>
<dbReference type="EC" id="4.2.2.29" evidence="7"/>
<keyword evidence="7" id="KW-0997">Cell inner membrane</keyword>
<dbReference type="RefSeq" id="WP_119061268.1">
    <property type="nucleotide sequence ID" value="NZ_QXDF01000001.1"/>
</dbReference>
<organism evidence="9 10">
    <name type="scientific">Dichotomicrobium thermohalophilum</name>
    <dbReference type="NCBI Taxonomy" id="933063"/>
    <lineage>
        <taxon>Bacteria</taxon>
        <taxon>Pseudomonadati</taxon>
        <taxon>Pseudomonadota</taxon>
        <taxon>Alphaproteobacteria</taxon>
        <taxon>Hyphomicrobiales</taxon>
        <taxon>Hyphomicrobiaceae</taxon>
        <taxon>Dichotomicrobium</taxon>
    </lineage>
</organism>
<feature type="site" description="Important for catalytic activity" evidence="7">
    <location>
        <position position="261"/>
    </location>
</feature>
<gene>
    <name evidence="7" type="primary">mltG</name>
    <name evidence="9" type="ORF">BXY53_1585</name>
</gene>
<dbReference type="GO" id="GO:0009252">
    <property type="term" value="P:peptidoglycan biosynthetic process"/>
    <property type="evidence" value="ECO:0007669"/>
    <property type="project" value="UniProtKB-UniRule"/>
</dbReference>
<sequence length="440" mass="48320">MPTGSNDWDSDERFASDSYVGGRNDFSVLPRSPSEALEPDQPPEAPKGRKPKRQRQRPLFALMNAVFTALFVGMLGFVGAFYYAKMQFDSAGPLKHDTVITIPRGEGVNAIASRLEREGIIHDRRIFMAAVLYFGAQAKLKAGDYAIESGATMRSVLDTLIEGDAILYKVTIPEGWTSLQTVERLRATPELSGEIKEVPPEGSLMPDTYRFARNTPRSDIIARMQAAQDEFLEKVWPTRDPNLPIETKEEALILASIVEKETGLADERSKVAGVFINRLRKGMRLASDPTIIYGLVGGKASLGRPIYRSEIRKETPYNTYVIKGLPPTPIANPGRAAIEAVLRPAETDALYFVADGTGGHVFAETLAEHNRNVAEWRKIEKRIRAEQAAAEREAEAEEAQTTETASRPMPETAAMAAMAEDSAVAASAPPPIPLPMRAPR</sequence>
<comment type="subcellular location">
    <subcellularLocation>
        <location evidence="7">Cell inner membrane</location>
        <topology evidence="7">Single-pass membrane protein</topology>
    </subcellularLocation>
</comment>
<dbReference type="Gene3D" id="3.30.1490.480">
    <property type="entry name" value="Endolytic murein transglycosylase"/>
    <property type="match status" value="1"/>
</dbReference>
<dbReference type="NCBIfam" id="TIGR00247">
    <property type="entry name" value="endolytic transglycosylase MltG"/>
    <property type="match status" value="1"/>
</dbReference>
<evidence type="ECO:0000256" key="3">
    <source>
        <dbReference type="ARBA" id="ARBA00022989"/>
    </source>
</evidence>
<reference evidence="9 10" key="1">
    <citation type="submission" date="2018-08" db="EMBL/GenBank/DDBJ databases">
        <title>Genomic Encyclopedia of Archaeal and Bacterial Type Strains, Phase II (KMG-II): from individual species to whole genera.</title>
        <authorList>
            <person name="Goeker M."/>
        </authorList>
    </citation>
    <scope>NUCLEOTIDE SEQUENCE [LARGE SCALE GENOMIC DNA]</scope>
    <source>
        <strain evidence="9 10">DSM 5002</strain>
    </source>
</reference>
<feature type="compositionally biased region" description="Pro residues" evidence="8">
    <location>
        <begin position="428"/>
        <end position="440"/>
    </location>
</feature>
<dbReference type="GO" id="GO:0008932">
    <property type="term" value="F:lytic endotransglycosylase activity"/>
    <property type="evidence" value="ECO:0007669"/>
    <property type="project" value="UniProtKB-UniRule"/>
</dbReference>
<keyword evidence="1 7" id="KW-1003">Cell membrane</keyword>
<evidence type="ECO:0000313" key="10">
    <source>
        <dbReference type="Proteomes" id="UP000266273"/>
    </source>
</evidence>
<dbReference type="OrthoDB" id="9814591at2"/>
<dbReference type="Proteomes" id="UP000266273">
    <property type="component" value="Unassembled WGS sequence"/>
</dbReference>
<evidence type="ECO:0000256" key="4">
    <source>
        <dbReference type="ARBA" id="ARBA00023136"/>
    </source>
</evidence>
<feature type="region of interest" description="Disordered" evidence="8">
    <location>
        <begin position="1"/>
        <end position="54"/>
    </location>
</feature>
<comment type="function">
    <text evidence="7">Functions as a peptidoglycan terminase that cleaves nascent peptidoglycan strands endolytically to terminate their elongation.</text>
</comment>